<evidence type="ECO:0000256" key="1">
    <source>
        <dbReference type="ARBA" id="ARBA00023125"/>
    </source>
</evidence>
<keyword evidence="1" id="KW-0238">DNA-binding</keyword>
<dbReference type="EMBL" id="QWVT01000015">
    <property type="protein sequence ID" value="RID85629.1"/>
    <property type="molecule type" value="Genomic_DNA"/>
</dbReference>
<dbReference type="GO" id="GO:0003700">
    <property type="term" value="F:DNA-binding transcription factor activity"/>
    <property type="evidence" value="ECO:0007669"/>
    <property type="project" value="TreeGrafter"/>
</dbReference>
<dbReference type="AlphaFoldDB" id="A0A398B6A3"/>
<feature type="domain" description="HTH cro/C1-type" evidence="2">
    <location>
        <begin position="7"/>
        <end position="61"/>
    </location>
</feature>
<comment type="caution">
    <text evidence="3">The sequence shown here is derived from an EMBL/GenBank/DDBJ whole genome shotgun (WGS) entry which is preliminary data.</text>
</comment>
<organism evidence="3 4">
    <name type="scientific">Mesobacillus zeae</name>
    <dbReference type="NCBI Taxonomy" id="1917180"/>
    <lineage>
        <taxon>Bacteria</taxon>
        <taxon>Bacillati</taxon>
        <taxon>Bacillota</taxon>
        <taxon>Bacilli</taxon>
        <taxon>Bacillales</taxon>
        <taxon>Bacillaceae</taxon>
        <taxon>Mesobacillus</taxon>
    </lineage>
</organism>
<dbReference type="InterPro" id="IPR050807">
    <property type="entry name" value="TransReg_Diox_bact_type"/>
</dbReference>
<keyword evidence="4" id="KW-1185">Reference proteome</keyword>
<dbReference type="SMART" id="SM00530">
    <property type="entry name" value="HTH_XRE"/>
    <property type="match status" value="1"/>
</dbReference>
<dbReference type="GO" id="GO:0005829">
    <property type="term" value="C:cytosol"/>
    <property type="evidence" value="ECO:0007669"/>
    <property type="project" value="TreeGrafter"/>
</dbReference>
<name>A0A398B6A3_9BACI</name>
<dbReference type="Pfam" id="PF01381">
    <property type="entry name" value="HTH_3"/>
    <property type="match status" value="1"/>
</dbReference>
<protein>
    <submittedName>
        <fullName evidence="3">XRE family transcriptional regulator</fullName>
    </submittedName>
</protein>
<dbReference type="PROSITE" id="PS50943">
    <property type="entry name" value="HTH_CROC1"/>
    <property type="match status" value="1"/>
</dbReference>
<sequence length="111" mass="13042">MTVGERLRRAREKKKLNQMDVAKLTNINNKSLSRYEKDLTEPSFDTLRLLADVYEVPMAYFFDGEITKTYDLEELLKEKKLTWGGEELDEEEAKKAIEILNILLKKQKDTN</sequence>
<proteinExistence type="predicted"/>
<dbReference type="RefSeq" id="WP_119112482.1">
    <property type="nucleotide sequence ID" value="NZ_CBCSEO010000002.1"/>
</dbReference>
<evidence type="ECO:0000259" key="2">
    <source>
        <dbReference type="PROSITE" id="PS50943"/>
    </source>
</evidence>
<accession>A0A398B6A3</accession>
<gene>
    <name evidence="3" type="ORF">D1970_08725</name>
</gene>
<dbReference type="GO" id="GO:0003677">
    <property type="term" value="F:DNA binding"/>
    <property type="evidence" value="ECO:0007669"/>
    <property type="project" value="UniProtKB-KW"/>
</dbReference>
<reference evidence="3 4" key="1">
    <citation type="submission" date="2018-08" db="EMBL/GenBank/DDBJ databases">
        <title>Bacillus jemisoniae sp. nov., Bacillus chryseoplanitiae sp. nov., Bacillus resnikiae sp. nov., and Bacillus frankliniae sp. nov., isolated from Viking spacecraft and associated surfaces.</title>
        <authorList>
            <person name="Seuylemezian A."/>
            <person name="Vaishampayan P."/>
        </authorList>
    </citation>
    <scope>NUCLEOTIDE SEQUENCE [LARGE SCALE GENOMIC DNA]</scope>
    <source>
        <strain evidence="3 4">JJ-247</strain>
    </source>
</reference>
<dbReference type="InterPro" id="IPR001387">
    <property type="entry name" value="Cro/C1-type_HTH"/>
</dbReference>
<dbReference type="SUPFAM" id="SSF47413">
    <property type="entry name" value="lambda repressor-like DNA-binding domains"/>
    <property type="match status" value="1"/>
</dbReference>
<dbReference type="PANTHER" id="PTHR46797:SF1">
    <property type="entry name" value="METHYLPHOSPHONATE SYNTHASE"/>
    <property type="match status" value="1"/>
</dbReference>
<evidence type="ECO:0000313" key="3">
    <source>
        <dbReference type="EMBL" id="RID85629.1"/>
    </source>
</evidence>
<dbReference type="CDD" id="cd00093">
    <property type="entry name" value="HTH_XRE"/>
    <property type="match status" value="1"/>
</dbReference>
<dbReference type="OrthoDB" id="2942909at2"/>
<dbReference type="Proteomes" id="UP000265816">
    <property type="component" value="Unassembled WGS sequence"/>
</dbReference>
<dbReference type="PANTHER" id="PTHR46797">
    <property type="entry name" value="HTH-TYPE TRANSCRIPTIONAL REGULATOR"/>
    <property type="match status" value="1"/>
</dbReference>
<dbReference type="InterPro" id="IPR010982">
    <property type="entry name" value="Lambda_DNA-bd_dom_sf"/>
</dbReference>
<dbReference type="Gene3D" id="1.10.260.40">
    <property type="entry name" value="lambda repressor-like DNA-binding domains"/>
    <property type="match status" value="1"/>
</dbReference>
<evidence type="ECO:0000313" key="4">
    <source>
        <dbReference type="Proteomes" id="UP000265816"/>
    </source>
</evidence>